<comment type="caution">
    <text evidence="6">The sequence shown here is derived from an EMBL/GenBank/DDBJ whole genome shotgun (WGS) entry which is preliminary data.</text>
</comment>
<comment type="catalytic activity">
    <reaction evidence="2">
        <text>2 GTP = 3',3'-c-di-GMP + 2 diphosphate</text>
        <dbReference type="Rhea" id="RHEA:24898"/>
        <dbReference type="ChEBI" id="CHEBI:33019"/>
        <dbReference type="ChEBI" id="CHEBI:37565"/>
        <dbReference type="ChEBI" id="CHEBI:58805"/>
        <dbReference type="EC" id="2.7.7.65"/>
    </reaction>
</comment>
<dbReference type="GO" id="GO:1902201">
    <property type="term" value="P:negative regulation of bacterial-type flagellum-dependent cell motility"/>
    <property type="evidence" value="ECO:0007669"/>
    <property type="project" value="TreeGrafter"/>
</dbReference>
<dbReference type="PROSITE" id="PS50887">
    <property type="entry name" value="GGDEF"/>
    <property type="match status" value="1"/>
</dbReference>
<keyword evidence="7" id="KW-1185">Reference proteome</keyword>
<dbReference type="EMBL" id="JANIBC010000006">
    <property type="protein sequence ID" value="MCQ8185542.1"/>
    <property type="molecule type" value="Genomic_DNA"/>
</dbReference>
<dbReference type="Gene3D" id="6.10.250.690">
    <property type="match status" value="1"/>
</dbReference>
<feature type="domain" description="Response regulatory" evidence="4">
    <location>
        <begin position="156"/>
        <end position="273"/>
    </location>
</feature>
<evidence type="ECO:0000313" key="6">
    <source>
        <dbReference type="EMBL" id="MCQ8185542.1"/>
    </source>
</evidence>
<dbReference type="SMART" id="SM00448">
    <property type="entry name" value="REC"/>
    <property type="match status" value="2"/>
</dbReference>
<dbReference type="InterPro" id="IPR011006">
    <property type="entry name" value="CheY-like_superfamily"/>
</dbReference>
<dbReference type="Gene3D" id="3.30.70.270">
    <property type="match status" value="1"/>
</dbReference>
<organism evidence="6 7">
    <name type="scientific">Parvularcula maris</name>
    <dbReference type="NCBI Taxonomy" id="2965077"/>
    <lineage>
        <taxon>Bacteria</taxon>
        <taxon>Pseudomonadati</taxon>
        <taxon>Pseudomonadota</taxon>
        <taxon>Alphaproteobacteria</taxon>
        <taxon>Parvularculales</taxon>
        <taxon>Parvularculaceae</taxon>
        <taxon>Parvularcula</taxon>
    </lineage>
</organism>
<dbReference type="AlphaFoldDB" id="A0A9X2LBK8"/>
<gene>
    <name evidence="6" type="ORF">NOG11_09045</name>
</gene>
<dbReference type="PROSITE" id="PS50110">
    <property type="entry name" value="RESPONSE_REGULATORY"/>
    <property type="match status" value="2"/>
</dbReference>
<feature type="modified residue" description="4-aspartylphosphate" evidence="3">
    <location>
        <position position="53"/>
    </location>
</feature>
<evidence type="ECO:0000256" key="1">
    <source>
        <dbReference type="ARBA" id="ARBA00012528"/>
    </source>
</evidence>
<dbReference type="FunFam" id="3.40.50.2300:FF:000574">
    <property type="entry name" value="Response regulator PleD"/>
    <property type="match status" value="1"/>
</dbReference>
<dbReference type="InterPro" id="IPR050469">
    <property type="entry name" value="Diguanylate_Cyclase"/>
</dbReference>
<dbReference type="NCBIfam" id="TIGR00254">
    <property type="entry name" value="GGDEF"/>
    <property type="match status" value="1"/>
</dbReference>
<dbReference type="InterPro" id="IPR043128">
    <property type="entry name" value="Rev_trsase/Diguanyl_cyclase"/>
</dbReference>
<evidence type="ECO:0000259" key="4">
    <source>
        <dbReference type="PROSITE" id="PS50110"/>
    </source>
</evidence>
<feature type="domain" description="GGDEF" evidence="5">
    <location>
        <begin position="323"/>
        <end position="456"/>
    </location>
</feature>
<dbReference type="PANTHER" id="PTHR45138:SF9">
    <property type="entry name" value="DIGUANYLATE CYCLASE DGCM-RELATED"/>
    <property type="match status" value="1"/>
</dbReference>
<dbReference type="GO" id="GO:0000160">
    <property type="term" value="P:phosphorelay signal transduction system"/>
    <property type="evidence" value="ECO:0007669"/>
    <property type="project" value="InterPro"/>
</dbReference>
<dbReference type="Pfam" id="PF00990">
    <property type="entry name" value="GGDEF"/>
    <property type="match status" value="1"/>
</dbReference>
<dbReference type="NCBIfam" id="NF007135">
    <property type="entry name" value="PRK09581.1"/>
    <property type="match status" value="1"/>
</dbReference>
<dbReference type="GO" id="GO:0052621">
    <property type="term" value="F:diguanylate cyclase activity"/>
    <property type="evidence" value="ECO:0007669"/>
    <property type="project" value="UniProtKB-EC"/>
</dbReference>
<evidence type="ECO:0000256" key="3">
    <source>
        <dbReference type="PROSITE-ProRule" id="PRU00169"/>
    </source>
</evidence>
<dbReference type="RefSeq" id="WP_256619431.1">
    <property type="nucleotide sequence ID" value="NZ_JANIBC010000006.1"/>
</dbReference>
<dbReference type="SMART" id="SM00267">
    <property type="entry name" value="GGDEF"/>
    <property type="match status" value="1"/>
</dbReference>
<dbReference type="GO" id="GO:0043709">
    <property type="term" value="P:cell adhesion involved in single-species biofilm formation"/>
    <property type="evidence" value="ECO:0007669"/>
    <property type="project" value="TreeGrafter"/>
</dbReference>
<feature type="modified residue" description="4-aspartylphosphate" evidence="3">
    <location>
        <position position="206"/>
    </location>
</feature>
<dbReference type="SUPFAM" id="SSF55073">
    <property type="entry name" value="Nucleotide cyclase"/>
    <property type="match status" value="1"/>
</dbReference>
<dbReference type="GO" id="GO:0005886">
    <property type="term" value="C:plasma membrane"/>
    <property type="evidence" value="ECO:0007669"/>
    <property type="project" value="TreeGrafter"/>
</dbReference>
<dbReference type="CDD" id="cd17538">
    <property type="entry name" value="REC_D1_PleD-like"/>
    <property type="match status" value="1"/>
</dbReference>
<dbReference type="InterPro" id="IPR000160">
    <property type="entry name" value="GGDEF_dom"/>
</dbReference>
<dbReference type="InterPro" id="IPR001789">
    <property type="entry name" value="Sig_transdc_resp-reg_receiver"/>
</dbReference>
<proteinExistence type="predicted"/>
<protein>
    <recommendedName>
        <fullName evidence="1">diguanylate cyclase</fullName>
        <ecNumber evidence="1">2.7.7.65</ecNumber>
    </recommendedName>
</protein>
<sequence length="456" mass="50154">MTARVLVVDDLEPNVKLLEARLRAEYFEVLTALSGQEAIDIAVEQQPDIILLDVMMPGLDGFQTCEMLKAHDDTWHIPVVMVTALDQQADRVAGLQAGADDFLTKPVQDIALFARVKSLTRFKQMTDELRHRHAAGAAMGVLSKADLAGGDEEQATILAVTDRGRVAALDQGSEHLPKHMNVVYEEDARMALEAIRRGEPDLVFIDLGMESYDPLRLCSAIRAFDNSRLAPLLAIAEQEQTRQLIRALDLGVSDYIMAPVDAQELAARVRTQVRRMRSIEKLRASFDQTMELAIIDQLTGLYNRRFLANQGSRLIEEAKASGDDLHCLMIDIDHFKLVNDTYGHEAGDDVLKEVSSRLTHSVRGSDLACRTGGEEFAVLMPRTPRASAKEIADRVLSAVSAEGVHLADGQRLDVTVSIGMASLSEGDSLASILKKADEALYRSKENGRNQITEVAA</sequence>
<evidence type="ECO:0000313" key="7">
    <source>
        <dbReference type="Proteomes" id="UP001142610"/>
    </source>
</evidence>
<dbReference type="PANTHER" id="PTHR45138">
    <property type="entry name" value="REGULATORY COMPONENTS OF SENSORY TRANSDUCTION SYSTEM"/>
    <property type="match status" value="1"/>
</dbReference>
<keyword evidence="3" id="KW-0597">Phosphoprotein</keyword>
<dbReference type="InterPro" id="IPR029787">
    <property type="entry name" value="Nucleotide_cyclase"/>
</dbReference>
<dbReference type="EC" id="2.7.7.65" evidence="1"/>
<reference evidence="6" key="1">
    <citation type="submission" date="2022-07" db="EMBL/GenBank/DDBJ databases">
        <title>Parvularcula maris sp. nov., an algicidal bacterium isolated from seawater.</title>
        <authorList>
            <person name="Li F."/>
        </authorList>
    </citation>
    <scope>NUCLEOTIDE SEQUENCE</scope>
    <source>
        <strain evidence="6">BGMRC 0090</strain>
    </source>
</reference>
<dbReference type="CDD" id="cd01949">
    <property type="entry name" value="GGDEF"/>
    <property type="match status" value="1"/>
</dbReference>
<dbReference type="Pfam" id="PF00072">
    <property type="entry name" value="Response_reg"/>
    <property type="match status" value="2"/>
</dbReference>
<name>A0A9X2LBK8_9PROT</name>
<dbReference type="SUPFAM" id="SSF52172">
    <property type="entry name" value="CheY-like"/>
    <property type="match status" value="2"/>
</dbReference>
<dbReference type="Proteomes" id="UP001142610">
    <property type="component" value="Unassembled WGS sequence"/>
</dbReference>
<evidence type="ECO:0000256" key="2">
    <source>
        <dbReference type="ARBA" id="ARBA00034247"/>
    </source>
</evidence>
<evidence type="ECO:0000259" key="5">
    <source>
        <dbReference type="PROSITE" id="PS50887"/>
    </source>
</evidence>
<feature type="domain" description="Response regulatory" evidence="4">
    <location>
        <begin position="4"/>
        <end position="120"/>
    </location>
</feature>
<accession>A0A9X2LBK8</accession>
<dbReference type="FunFam" id="3.30.70.270:FF:000001">
    <property type="entry name" value="Diguanylate cyclase domain protein"/>
    <property type="match status" value="1"/>
</dbReference>
<dbReference type="Gene3D" id="3.40.50.2300">
    <property type="match status" value="1"/>
</dbReference>